<organism evidence="1 2">
    <name type="scientific">Oryzomicrobium terrae</name>
    <dbReference type="NCBI Taxonomy" id="1735038"/>
    <lineage>
        <taxon>Bacteria</taxon>
        <taxon>Pseudomonadati</taxon>
        <taxon>Pseudomonadota</taxon>
        <taxon>Betaproteobacteria</taxon>
        <taxon>Rhodocyclales</taxon>
        <taxon>Rhodocyclaceae</taxon>
        <taxon>Oryzomicrobium</taxon>
    </lineage>
</organism>
<dbReference type="KEGG" id="otr:OTERR_11540"/>
<reference evidence="1 2" key="1">
    <citation type="submission" date="2017-07" db="EMBL/GenBank/DDBJ databases">
        <title>Complete genome sequence of Oryzomicrobium terrae TPP412.</title>
        <authorList>
            <person name="Chiu L.-W."/>
            <person name="Lo K.-J."/>
            <person name="Tsai Y.-M."/>
            <person name="Lin S.-S."/>
            <person name="Kuo C.-H."/>
            <person name="Liu C.-T."/>
        </authorList>
    </citation>
    <scope>NUCLEOTIDE SEQUENCE [LARGE SCALE GENOMIC DNA]</scope>
    <source>
        <strain evidence="1 2">TPP412</strain>
    </source>
</reference>
<gene>
    <name evidence="1" type="ORF">OTERR_11540</name>
</gene>
<dbReference type="RefSeq" id="WP_187775317.1">
    <property type="nucleotide sequence ID" value="NZ_CP022579.1"/>
</dbReference>
<evidence type="ECO:0000313" key="2">
    <source>
        <dbReference type="Proteomes" id="UP000323671"/>
    </source>
</evidence>
<accession>A0A5C1E6U9</accession>
<dbReference type="AlphaFoldDB" id="A0A5C1E6U9"/>
<proteinExistence type="predicted"/>
<sequence length="123" mass="12910">MHPILQARHHPGAAAPGLLLELPRHEVLALADARGQTVTCQSGELWITEEDAGRDLFLQAGQTYTVRFPGNLVVSACQAARIQVDGASAPLTLAHRSGHGGLAGWLRLAHLSGGLPTQGDAPQ</sequence>
<dbReference type="EMBL" id="CP022579">
    <property type="protein sequence ID" value="QEL64630.1"/>
    <property type="molecule type" value="Genomic_DNA"/>
</dbReference>
<evidence type="ECO:0000313" key="1">
    <source>
        <dbReference type="EMBL" id="QEL64630.1"/>
    </source>
</evidence>
<dbReference type="InterPro" id="IPR021317">
    <property type="entry name" value="DUF2917"/>
</dbReference>
<dbReference type="Pfam" id="PF11142">
    <property type="entry name" value="DUF2917"/>
    <property type="match status" value="1"/>
</dbReference>
<dbReference type="Proteomes" id="UP000323671">
    <property type="component" value="Chromosome"/>
</dbReference>
<evidence type="ECO:0008006" key="3">
    <source>
        <dbReference type="Google" id="ProtNLM"/>
    </source>
</evidence>
<keyword evidence="2" id="KW-1185">Reference proteome</keyword>
<name>A0A5C1E6U9_9RHOO</name>
<protein>
    <recommendedName>
        <fullName evidence="3">DUF2917 domain-containing protein</fullName>
    </recommendedName>
</protein>